<comment type="caution">
    <text evidence="9">The sequence shown here is derived from an EMBL/GenBank/DDBJ whole genome shotgun (WGS) entry which is preliminary data.</text>
</comment>
<feature type="signal peptide" evidence="7">
    <location>
        <begin position="1"/>
        <end position="21"/>
    </location>
</feature>
<evidence type="ECO:0000256" key="6">
    <source>
        <dbReference type="PROSITE-ProRule" id="PRU00433"/>
    </source>
</evidence>
<dbReference type="InterPro" id="IPR036909">
    <property type="entry name" value="Cyt_c-like_dom_sf"/>
</dbReference>
<dbReference type="PRINTS" id="PR00604">
    <property type="entry name" value="CYTCHRMECIAB"/>
</dbReference>
<dbReference type="GO" id="GO:0020037">
    <property type="term" value="F:heme binding"/>
    <property type="evidence" value="ECO:0007669"/>
    <property type="project" value="InterPro"/>
</dbReference>
<evidence type="ECO:0000256" key="4">
    <source>
        <dbReference type="ARBA" id="ARBA00022982"/>
    </source>
</evidence>
<keyword evidence="7" id="KW-0732">Signal</keyword>
<evidence type="ECO:0000256" key="3">
    <source>
        <dbReference type="ARBA" id="ARBA00022723"/>
    </source>
</evidence>
<dbReference type="PANTHER" id="PTHR11961">
    <property type="entry name" value="CYTOCHROME C"/>
    <property type="match status" value="1"/>
</dbReference>
<dbReference type="InterPro" id="IPR009056">
    <property type="entry name" value="Cyt_c-like_dom"/>
</dbReference>
<evidence type="ECO:0000256" key="2">
    <source>
        <dbReference type="ARBA" id="ARBA00022617"/>
    </source>
</evidence>
<dbReference type="EMBL" id="NWMW01000002">
    <property type="protein sequence ID" value="PCD02675.1"/>
    <property type="molecule type" value="Genomic_DNA"/>
</dbReference>
<reference evidence="9 10" key="1">
    <citation type="submission" date="2017-09" db="EMBL/GenBank/DDBJ databases">
        <title>Sphingomonas spermidinifaciens 9NM-10, whole genome shotgun sequence.</title>
        <authorList>
            <person name="Feng G."/>
            <person name="Zhu H."/>
        </authorList>
    </citation>
    <scope>NUCLEOTIDE SEQUENCE [LARGE SCALE GENOMIC DNA]</scope>
    <source>
        <strain evidence="9 10">9NM-10</strain>
    </source>
</reference>
<keyword evidence="10" id="KW-1185">Reference proteome</keyword>
<keyword evidence="1" id="KW-0813">Transport</keyword>
<sequence>MRGWTMVMLGLGVSAASPALAGQAAPDPGKQAFAPCSACHAVTPNTKRMGPSLHGVVGRKVAGAPGFAYSPALKAKGGAWTPAALDAFLADPRGWAPGNRMSYPGVKDPAKRAAIIAYLKTLK</sequence>
<dbReference type="AlphaFoldDB" id="A0A2A4B3Z7"/>
<evidence type="ECO:0000259" key="8">
    <source>
        <dbReference type="PROSITE" id="PS51007"/>
    </source>
</evidence>
<protein>
    <submittedName>
        <fullName evidence="9">Cytochrome C class I</fullName>
    </submittedName>
</protein>
<dbReference type="GO" id="GO:0009055">
    <property type="term" value="F:electron transfer activity"/>
    <property type="evidence" value="ECO:0007669"/>
    <property type="project" value="InterPro"/>
</dbReference>
<evidence type="ECO:0000256" key="1">
    <source>
        <dbReference type="ARBA" id="ARBA00022448"/>
    </source>
</evidence>
<evidence type="ECO:0000256" key="5">
    <source>
        <dbReference type="ARBA" id="ARBA00023004"/>
    </source>
</evidence>
<dbReference type="OrthoDB" id="9805828at2"/>
<dbReference type="Gene3D" id="1.10.760.10">
    <property type="entry name" value="Cytochrome c-like domain"/>
    <property type="match status" value="1"/>
</dbReference>
<evidence type="ECO:0000256" key="7">
    <source>
        <dbReference type="SAM" id="SignalP"/>
    </source>
</evidence>
<keyword evidence="4" id="KW-0249">Electron transport</keyword>
<name>A0A2A4B3Z7_9SPHN</name>
<feature type="domain" description="Cytochrome c" evidence="8">
    <location>
        <begin position="24"/>
        <end position="123"/>
    </location>
</feature>
<dbReference type="RefSeq" id="WP_096344051.1">
    <property type="nucleotide sequence ID" value="NZ_NWMW01000002.1"/>
</dbReference>
<organism evidence="9 10">
    <name type="scientific">Sphingomonas spermidinifaciens</name>
    <dbReference type="NCBI Taxonomy" id="1141889"/>
    <lineage>
        <taxon>Bacteria</taxon>
        <taxon>Pseudomonadati</taxon>
        <taxon>Pseudomonadota</taxon>
        <taxon>Alphaproteobacteria</taxon>
        <taxon>Sphingomonadales</taxon>
        <taxon>Sphingomonadaceae</taxon>
        <taxon>Sphingomonas</taxon>
    </lineage>
</organism>
<dbReference type="Pfam" id="PF00034">
    <property type="entry name" value="Cytochrom_C"/>
    <property type="match status" value="1"/>
</dbReference>
<dbReference type="SUPFAM" id="SSF46626">
    <property type="entry name" value="Cytochrome c"/>
    <property type="match status" value="1"/>
</dbReference>
<evidence type="ECO:0000313" key="9">
    <source>
        <dbReference type="EMBL" id="PCD02675.1"/>
    </source>
</evidence>
<keyword evidence="5 6" id="KW-0408">Iron</keyword>
<dbReference type="GO" id="GO:0046872">
    <property type="term" value="F:metal ion binding"/>
    <property type="evidence" value="ECO:0007669"/>
    <property type="project" value="UniProtKB-KW"/>
</dbReference>
<proteinExistence type="predicted"/>
<dbReference type="PROSITE" id="PS51007">
    <property type="entry name" value="CYTC"/>
    <property type="match status" value="1"/>
</dbReference>
<dbReference type="Proteomes" id="UP000218366">
    <property type="component" value="Unassembled WGS sequence"/>
</dbReference>
<keyword evidence="3 6" id="KW-0479">Metal-binding</keyword>
<dbReference type="InterPro" id="IPR002327">
    <property type="entry name" value="Cyt_c_1A/1B"/>
</dbReference>
<keyword evidence="2 6" id="KW-0349">Heme</keyword>
<accession>A0A2A4B3Z7</accession>
<gene>
    <name evidence="9" type="ORF">COC42_14900</name>
</gene>
<feature type="chain" id="PRO_5012404313" evidence="7">
    <location>
        <begin position="22"/>
        <end position="123"/>
    </location>
</feature>
<evidence type="ECO:0000313" key="10">
    <source>
        <dbReference type="Proteomes" id="UP000218366"/>
    </source>
</evidence>